<dbReference type="InterPro" id="IPR036259">
    <property type="entry name" value="MFS_trans_sf"/>
</dbReference>
<evidence type="ECO:0000256" key="5">
    <source>
        <dbReference type="SAM" id="Phobius"/>
    </source>
</evidence>
<evidence type="ECO:0000313" key="8">
    <source>
        <dbReference type="Proteomes" id="UP000315017"/>
    </source>
</evidence>
<dbReference type="Proteomes" id="UP000315017">
    <property type="component" value="Chromosome"/>
</dbReference>
<feature type="transmembrane region" description="Helical" evidence="5">
    <location>
        <begin position="244"/>
        <end position="267"/>
    </location>
</feature>
<evidence type="ECO:0000256" key="2">
    <source>
        <dbReference type="ARBA" id="ARBA00022692"/>
    </source>
</evidence>
<feature type="transmembrane region" description="Helical" evidence="5">
    <location>
        <begin position="416"/>
        <end position="435"/>
    </location>
</feature>
<dbReference type="AlphaFoldDB" id="A0A517YIS3"/>
<dbReference type="PANTHER" id="PTHR11662:SF399">
    <property type="entry name" value="FI19708P1-RELATED"/>
    <property type="match status" value="1"/>
</dbReference>
<dbReference type="KEGG" id="aagg:ETAA8_52480"/>
<proteinExistence type="predicted"/>
<organism evidence="7 8">
    <name type="scientific">Anatilimnocola aggregata</name>
    <dbReference type="NCBI Taxonomy" id="2528021"/>
    <lineage>
        <taxon>Bacteria</taxon>
        <taxon>Pseudomonadati</taxon>
        <taxon>Planctomycetota</taxon>
        <taxon>Planctomycetia</taxon>
        <taxon>Pirellulales</taxon>
        <taxon>Pirellulaceae</taxon>
        <taxon>Anatilimnocola</taxon>
    </lineage>
</organism>
<feature type="transmembrane region" description="Helical" evidence="5">
    <location>
        <begin position="382"/>
        <end position="404"/>
    </location>
</feature>
<dbReference type="InterPro" id="IPR011701">
    <property type="entry name" value="MFS"/>
</dbReference>
<evidence type="ECO:0000313" key="7">
    <source>
        <dbReference type="EMBL" id="QDU30129.1"/>
    </source>
</evidence>
<dbReference type="Gene3D" id="1.20.1250.20">
    <property type="entry name" value="MFS general substrate transporter like domains"/>
    <property type="match status" value="2"/>
</dbReference>
<comment type="subcellular location">
    <subcellularLocation>
        <location evidence="1">Membrane</location>
        <topology evidence="1">Multi-pass membrane protein</topology>
    </subcellularLocation>
</comment>
<feature type="transmembrane region" description="Helical" evidence="5">
    <location>
        <begin position="133"/>
        <end position="152"/>
    </location>
</feature>
<gene>
    <name evidence="7" type="primary">sauU_2</name>
    <name evidence="7" type="ORF">ETAA8_52480</name>
</gene>
<keyword evidence="2 5" id="KW-0812">Transmembrane</keyword>
<feature type="transmembrane region" description="Helical" evidence="5">
    <location>
        <begin position="204"/>
        <end position="221"/>
    </location>
</feature>
<sequence>MERLSDDSTPARPGYWKWTICGMLFLATMLMYLDRQTLSAMSKRIIEEFSLSKEQYGMLEWGFGLAFAAGAIVNGLLADRFSVRWLYPLVLIGWSLAGVATAWSAEIGAALLPIVGDNHTWLGMTGQSSDGGYLGLFVCRVLLGFCEAGHWPCALITTQRLLSGADRTLGNSVLQSGASVGAVLTPLAVMVMLTEDSSSWRRPFIVIGLSGMTWVIPWLLLVRDSDLRLKAAPAPASGETAPPIWTRAIFLKIAVLLSIVVTINMTWQYLRVWMPLLLQEEHKYSETFMFYFIMAFYLVADVGCIAAGAAVKGLAGGWLSLNRARLAVFAVCTAGAMLTAVAAKMPAGPILLAVFLIIAAGTLGLFPVYYSLSQELSTRRLGMVTGVFGATTWIITSVMQPIVGRSIDVSHSYATGLFWAGQVPLIGCLALALLWPDSPEEKSVG</sequence>
<feature type="transmembrane region" description="Helical" evidence="5">
    <location>
        <begin position="15"/>
        <end position="34"/>
    </location>
</feature>
<feature type="transmembrane region" description="Helical" evidence="5">
    <location>
        <begin position="323"/>
        <end position="343"/>
    </location>
</feature>
<keyword evidence="4 5" id="KW-0472">Membrane</keyword>
<dbReference type="Pfam" id="PF07690">
    <property type="entry name" value="MFS_1"/>
    <property type="match status" value="1"/>
</dbReference>
<name>A0A517YIS3_9BACT</name>
<evidence type="ECO:0000256" key="1">
    <source>
        <dbReference type="ARBA" id="ARBA00004141"/>
    </source>
</evidence>
<dbReference type="RefSeq" id="WP_145095089.1">
    <property type="nucleotide sequence ID" value="NZ_CP036274.1"/>
</dbReference>
<feature type="transmembrane region" description="Helical" evidence="5">
    <location>
        <begin position="55"/>
        <end position="73"/>
    </location>
</feature>
<dbReference type="InterPro" id="IPR050382">
    <property type="entry name" value="MFS_Na/Anion_cotransporter"/>
</dbReference>
<feature type="transmembrane region" description="Helical" evidence="5">
    <location>
        <begin position="85"/>
        <end position="112"/>
    </location>
</feature>
<dbReference type="PROSITE" id="PS50850">
    <property type="entry name" value="MFS"/>
    <property type="match status" value="1"/>
</dbReference>
<protein>
    <submittedName>
        <fullName evidence="7">Putative sulfoacetate transporter SauU</fullName>
    </submittedName>
</protein>
<reference evidence="7 8" key="1">
    <citation type="submission" date="2019-02" db="EMBL/GenBank/DDBJ databases">
        <title>Deep-cultivation of Planctomycetes and their phenomic and genomic characterization uncovers novel biology.</title>
        <authorList>
            <person name="Wiegand S."/>
            <person name="Jogler M."/>
            <person name="Boedeker C."/>
            <person name="Pinto D."/>
            <person name="Vollmers J."/>
            <person name="Rivas-Marin E."/>
            <person name="Kohn T."/>
            <person name="Peeters S.H."/>
            <person name="Heuer A."/>
            <person name="Rast P."/>
            <person name="Oberbeckmann S."/>
            <person name="Bunk B."/>
            <person name="Jeske O."/>
            <person name="Meyerdierks A."/>
            <person name="Storesund J.E."/>
            <person name="Kallscheuer N."/>
            <person name="Luecker S."/>
            <person name="Lage O.M."/>
            <person name="Pohl T."/>
            <person name="Merkel B.J."/>
            <person name="Hornburger P."/>
            <person name="Mueller R.-W."/>
            <person name="Bruemmer F."/>
            <person name="Labrenz M."/>
            <person name="Spormann A.M."/>
            <person name="Op den Camp H."/>
            <person name="Overmann J."/>
            <person name="Amann R."/>
            <person name="Jetten M.S.M."/>
            <person name="Mascher T."/>
            <person name="Medema M.H."/>
            <person name="Devos D.P."/>
            <person name="Kaster A.-K."/>
            <person name="Ovreas L."/>
            <person name="Rohde M."/>
            <person name="Galperin M.Y."/>
            <person name="Jogler C."/>
        </authorList>
    </citation>
    <scope>NUCLEOTIDE SEQUENCE [LARGE SCALE GENOMIC DNA]</scope>
    <source>
        <strain evidence="7 8">ETA_A8</strain>
    </source>
</reference>
<evidence type="ECO:0000256" key="3">
    <source>
        <dbReference type="ARBA" id="ARBA00022989"/>
    </source>
</evidence>
<dbReference type="EMBL" id="CP036274">
    <property type="protein sequence ID" value="QDU30129.1"/>
    <property type="molecule type" value="Genomic_DNA"/>
</dbReference>
<feature type="transmembrane region" description="Helical" evidence="5">
    <location>
        <begin position="288"/>
        <end position="311"/>
    </location>
</feature>
<feature type="transmembrane region" description="Helical" evidence="5">
    <location>
        <begin position="350"/>
        <end position="370"/>
    </location>
</feature>
<keyword evidence="3 5" id="KW-1133">Transmembrane helix</keyword>
<keyword evidence="8" id="KW-1185">Reference proteome</keyword>
<feature type="domain" description="Major facilitator superfamily (MFS) profile" evidence="6">
    <location>
        <begin position="20"/>
        <end position="439"/>
    </location>
</feature>
<feature type="transmembrane region" description="Helical" evidence="5">
    <location>
        <begin position="172"/>
        <end position="192"/>
    </location>
</feature>
<accession>A0A517YIS3</accession>
<dbReference type="OrthoDB" id="8596007at2"/>
<evidence type="ECO:0000259" key="6">
    <source>
        <dbReference type="PROSITE" id="PS50850"/>
    </source>
</evidence>
<dbReference type="GO" id="GO:0016020">
    <property type="term" value="C:membrane"/>
    <property type="evidence" value="ECO:0007669"/>
    <property type="project" value="UniProtKB-SubCell"/>
</dbReference>
<dbReference type="InterPro" id="IPR020846">
    <property type="entry name" value="MFS_dom"/>
</dbReference>
<dbReference type="SUPFAM" id="SSF103473">
    <property type="entry name" value="MFS general substrate transporter"/>
    <property type="match status" value="1"/>
</dbReference>
<dbReference type="GO" id="GO:0022857">
    <property type="term" value="F:transmembrane transporter activity"/>
    <property type="evidence" value="ECO:0007669"/>
    <property type="project" value="InterPro"/>
</dbReference>
<dbReference type="PANTHER" id="PTHR11662">
    <property type="entry name" value="SOLUTE CARRIER FAMILY 17"/>
    <property type="match status" value="1"/>
</dbReference>
<evidence type="ECO:0000256" key="4">
    <source>
        <dbReference type="ARBA" id="ARBA00023136"/>
    </source>
</evidence>